<dbReference type="PROSITE" id="PS50066">
    <property type="entry name" value="MADS_BOX_2"/>
    <property type="match status" value="1"/>
</dbReference>
<dbReference type="PANTHER" id="PTHR11945:SF776">
    <property type="entry name" value="AGAMOUS-LIKE 50-RELATED"/>
    <property type="match status" value="1"/>
</dbReference>
<sequence>MPKHPPGLSWDPCLLKPRASPWVPPSSPEVVMAKKGVTSQGRRKIEIKKIQNEDARHVCFSKRKAGIFAKASDISTLCGADVALVVYSPAGNPYSFGSPAVDPVVDRFLSASMIHAGSAHDVGRSHLTQQLNQQYMEVSKQLEASKARKMMLQERLAGVVQSQEIEWARNNVDHLGLEQLERLKDAFERLKGRADSRIQDILGSGQRMALHQPQPPPPPPPSMMGFGVPPVGAASSSTPYHPVWTFNSLQVPNQVEPDPYQAHWLGSSMGYMHEP</sequence>
<protein>
    <submittedName>
        <fullName evidence="7">MADS box protein</fullName>
    </submittedName>
</protein>
<keyword evidence="5" id="KW-0539">Nucleus</keyword>
<evidence type="ECO:0000256" key="1">
    <source>
        <dbReference type="ARBA" id="ARBA00004123"/>
    </source>
</evidence>
<dbReference type="InterPro" id="IPR002100">
    <property type="entry name" value="TF_MADSbox"/>
</dbReference>
<dbReference type="SMART" id="SM00432">
    <property type="entry name" value="MADS"/>
    <property type="match status" value="1"/>
</dbReference>
<evidence type="ECO:0000313" key="7">
    <source>
        <dbReference type="EMBL" id="URE04715.1"/>
    </source>
</evidence>
<keyword evidence="2" id="KW-0805">Transcription regulation</keyword>
<keyword evidence="8" id="KW-1185">Reference proteome</keyword>
<dbReference type="PANTHER" id="PTHR11945">
    <property type="entry name" value="MADS BOX PROTEIN"/>
    <property type="match status" value="1"/>
</dbReference>
<dbReference type="GO" id="GO:0000978">
    <property type="term" value="F:RNA polymerase II cis-regulatory region sequence-specific DNA binding"/>
    <property type="evidence" value="ECO:0007669"/>
    <property type="project" value="TreeGrafter"/>
</dbReference>
<dbReference type="Proteomes" id="UP001055439">
    <property type="component" value="Chromosome 5"/>
</dbReference>
<dbReference type="GO" id="GO:0046983">
    <property type="term" value="F:protein dimerization activity"/>
    <property type="evidence" value="ECO:0007669"/>
    <property type="project" value="InterPro"/>
</dbReference>
<dbReference type="SUPFAM" id="SSF55455">
    <property type="entry name" value="SRF-like"/>
    <property type="match status" value="1"/>
</dbReference>
<dbReference type="EMBL" id="CP097507">
    <property type="protein sequence ID" value="URE04715.1"/>
    <property type="molecule type" value="Genomic_DNA"/>
</dbReference>
<dbReference type="CDD" id="cd00265">
    <property type="entry name" value="MADS_MEF2_like"/>
    <property type="match status" value="1"/>
</dbReference>
<dbReference type="GO" id="GO:0005634">
    <property type="term" value="C:nucleus"/>
    <property type="evidence" value="ECO:0007669"/>
    <property type="project" value="UniProtKB-SubCell"/>
</dbReference>
<evidence type="ECO:0000256" key="3">
    <source>
        <dbReference type="ARBA" id="ARBA00023125"/>
    </source>
</evidence>
<keyword evidence="4" id="KW-0804">Transcription</keyword>
<evidence type="ECO:0000256" key="2">
    <source>
        <dbReference type="ARBA" id="ARBA00023015"/>
    </source>
</evidence>
<feature type="domain" description="MADS-box" evidence="6">
    <location>
        <begin position="40"/>
        <end position="100"/>
    </location>
</feature>
<dbReference type="PRINTS" id="PR00404">
    <property type="entry name" value="MADSDOMAIN"/>
</dbReference>
<reference evidence="7" key="1">
    <citation type="submission" date="2022-05" db="EMBL/GenBank/DDBJ databases">
        <title>The Musa troglodytarum L. genome provides insights into the mechanism of non-climacteric behaviour and enrichment of carotenoids.</title>
        <authorList>
            <person name="Wang J."/>
        </authorList>
    </citation>
    <scope>NUCLEOTIDE SEQUENCE</scope>
    <source>
        <tissue evidence="7">Leaf</tissue>
    </source>
</reference>
<dbReference type="Pfam" id="PF00319">
    <property type="entry name" value="SRF-TF"/>
    <property type="match status" value="1"/>
</dbReference>
<evidence type="ECO:0000259" key="6">
    <source>
        <dbReference type="PROSITE" id="PS50066"/>
    </source>
</evidence>
<comment type="subcellular location">
    <subcellularLocation>
        <location evidence="1">Nucleus</location>
    </subcellularLocation>
</comment>
<dbReference type="AlphaFoldDB" id="A0A9E7K683"/>
<dbReference type="InterPro" id="IPR033896">
    <property type="entry name" value="MEF2-like_N"/>
</dbReference>
<accession>A0A9E7K683</accession>
<dbReference type="OrthoDB" id="778914at2759"/>
<name>A0A9E7K683_9LILI</name>
<dbReference type="InterPro" id="IPR036879">
    <property type="entry name" value="TF_MADSbox_sf"/>
</dbReference>
<dbReference type="Gene3D" id="3.40.1810.10">
    <property type="entry name" value="Transcription factor, MADS-box"/>
    <property type="match status" value="1"/>
</dbReference>
<keyword evidence="3" id="KW-0238">DNA-binding</keyword>
<dbReference type="GO" id="GO:0000981">
    <property type="term" value="F:DNA-binding transcription factor activity, RNA polymerase II-specific"/>
    <property type="evidence" value="ECO:0007669"/>
    <property type="project" value="TreeGrafter"/>
</dbReference>
<organism evidence="7 8">
    <name type="scientific">Musa troglodytarum</name>
    <name type="common">fe'i banana</name>
    <dbReference type="NCBI Taxonomy" id="320322"/>
    <lineage>
        <taxon>Eukaryota</taxon>
        <taxon>Viridiplantae</taxon>
        <taxon>Streptophyta</taxon>
        <taxon>Embryophyta</taxon>
        <taxon>Tracheophyta</taxon>
        <taxon>Spermatophyta</taxon>
        <taxon>Magnoliopsida</taxon>
        <taxon>Liliopsida</taxon>
        <taxon>Zingiberales</taxon>
        <taxon>Musaceae</taxon>
        <taxon>Musa</taxon>
    </lineage>
</organism>
<evidence type="ECO:0000313" key="8">
    <source>
        <dbReference type="Proteomes" id="UP001055439"/>
    </source>
</evidence>
<gene>
    <name evidence="7" type="ORF">MUK42_22747</name>
</gene>
<evidence type="ECO:0000256" key="4">
    <source>
        <dbReference type="ARBA" id="ARBA00023163"/>
    </source>
</evidence>
<proteinExistence type="predicted"/>
<evidence type="ECO:0000256" key="5">
    <source>
        <dbReference type="ARBA" id="ARBA00023242"/>
    </source>
</evidence>
<dbReference type="GO" id="GO:0045944">
    <property type="term" value="P:positive regulation of transcription by RNA polymerase II"/>
    <property type="evidence" value="ECO:0007669"/>
    <property type="project" value="InterPro"/>
</dbReference>
<dbReference type="FunFam" id="3.40.1810.10:FF:000006">
    <property type="entry name" value="Agamous-like MADS-box protein AGL62"/>
    <property type="match status" value="1"/>
</dbReference>